<dbReference type="InterPro" id="IPR036514">
    <property type="entry name" value="SGNH_hydro_sf"/>
</dbReference>
<dbReference type="Pfam" id="PF13472">
    <property type="entry name" value="Lipase_GDSL_2"/>
    <property type="match status" value="1"/>
</dbReference>
<name>A0ABD6LLS1_9FIRM</name>
<dbReference type="SUPFAM" id="SSF52266">
    <property type="entry name" value="SGNH hydrolase"/>
    <property type="match status" value="1"/>
</dbReference>
<reference evidence="2 3" key="1">
    <citation type="journal article" date="2020" name="Cell Host Microbe">
        <title>Functional and Genomic Variation between Human-Derived Isolates of Lachnospiraceae Reveals Inter- and Intra-Species Diversity.</title>
        <authorList>
            <person name="Sorbara M.T."/>
            <person name="Littmann E.R."/>
            <person name="Fontana E."/>
            <person name="Moody T.U."/>
            <person name="Kohout C.E."/>
            <person name="Gjonbalaj M."/>
            <person name="Eaton V."/>
            <person name="Seok R."/>
            <person name="Leiner I.M."/>
            <person name="Pamer E.G."/>
        </authorList>
    </citation>
    <scope>NUCLEOTIDE SEQUENCE [LARGE SCALE GENOMIC DNA]</scope>
    <source>
        <strain evidence="2 3">MSK.2.26</strain>
    </source>
</reference>
<gene>
    <name evidence="2" type="ORF">G5B26_18620</name>
</gene>
<proteinExistence type="predicted"/>
<dbReference type="PANTHER" id="PTHR30383">
    <property type="entry name" value="THIOESTERASE 1/PROTEASE 1/LYSOPHOSPHOLIPASE L1"/>
    <property type="match status" value="1"/>
</dbReference>
<comment type="caution">
    <text evidence="2">The sequence shown here is derived from an EMBL/GenBank/DDBJ whole genome shotgun (WGS) entry which is preliminary data.</text>
</comment>
<sequence length="237" mass="26641">MMKNILAFGDSNTWGLIPGTHERYPWEKRWTSILQKKERCRNTHIIEEGLCGRTTIFEDALLNGRNGLDILSALLKIQIPLAAAIIMLGTNDCKTLYGATAYVIGKGIALCLDELIKELPAYRILLVSPILLGENVWKQEKAPEFVPTSVLVCKQLKEEYRKIASIKGNVFIAASDYAVASSIDDEHLTEEGHAVLADILYKKLIDMGVIWYISPIYYDTMCSCSSNIIMYRCLSIF</sequence>
<dbReference type="PANTHER" id="PTHR30383:SF29">
    <property type="entry name" value="SGNH HYDROLASE-TYPE ESTERASE DOMAIN-CONTAINING PROTEIN"/>
    <property type="match status" value="1"/>
</dbReference>
<accession>A0ABD6LLS1</accession>
<dbReference type="InterPro" id="IPR051532">
    <property type="entry name" value="Ester_Hydrolysis_Enzymes"/>
</dbReference>
<evidence type="ECO:0000259" key="1">
    <source>
        <dbReference type="Pfam" id="PF13472"/>
    </source>
</evidence>
<evidence type="ECO:0000313" key="2">
    <source>
        <dbReference type="EMBL" id="NSJ45558.1"/>
    </source>
</evidence>
<dbReference type="EMBL" id="JAAISW010000039">
    <property type="protein sequence ID" value="NSJ45558.1"/>
    <property type="molecule type" value="Genomic_DNA"/>
</dbReference>
<protein>
    <submittedName>
        <fullName evidence="2">Arylesterase</fullName>
    </submittedName>
</protein>
<dbReference type="Proteomes" id="UP000719916">
    <property type="component" value="Unassembled WGS sequence"/>
</dbReference>
<evidence type="ECO:0000313" key="3">
    <source>
        <dbReference type="Proteomes" id="UP000719916"/>
    </source>
</evidence>
<dbReference type="InterPro" id="IPR013830">
    <property type="entry name" value="SGNH_hydro"/>
</dbReference>
<organism evidence="2 3">
    <name type="scientific">Enterocloster clostridioformis</name>
    <dbReference type="NCBI Taxonomy" id="1531"/>
    <lineage>
        <taxon>Bacteria</taxon>
        <taxon>Bacillati</taxon>
        <taxon>Bacillota</taxon>
        <taxon>Clostridia</taxon>
        <taxon>Lachnospirales</taxon>
        <taxon>Lachnospiraceae</taxon>
        <taxon>Enterocloster</taxon>
    </lineage>
</organism>
<feature type="domain" description="SGNH hydrolase-type esterase" evidence="1">
    <location>
        <begin position="7"/>
        <end position="195"/>
    </location>
</feature>
<dbReference type="AlphaFoldDB" id="A0ABD6LLS1"/>
<dbReference type="RefSeq" id="WP_002587960.1">
    <property type="nucleotide sequence ID" value="NZ_JAAIND010000026.1"/>
</dbReference>
<dbReference type="Gene3D" id="3.40.50.1110">
    <property type="entry name" value="SGNH hydrolase"/>
    <property type="match status" value="1"/>
</dbReference>